<reference evidence="2 3" key="1">
    <citation type="submission" date="2021-03" db="EMBL/GenBank/DDBJ databases">
        <title>Assistant Professor.</title>
        <authorList>
            <person name="Huq M.A."/>
        </authorList>
    </citation>
    <scope>NUCLEOTIDE SEQUENCE [LARGE SCALE GENOMIC DNA]</scope>
    <source>
        <strain evidence="2 3">MAH-29</strain>
    </source>
</reference>
<organism evidence="2 3">
    <name type="scientific">Niastella soli</name>
    <dbReference type="NCBI Taxonomy" id="2821487"/>
    <lineage>
        <taxon>Bacteria</taxon>
        <taxon>Pseudomonadati</taxon>
        <taxon>Bacteroidota</taxon>
        <taxon>Chitinophagia</taxon>
        <taxon>Chitinophagales</taxon>
        <taxon>Chitinophagaceae</taxon>
        <taxon>Niastella</taxon>
    </lineage>
</organism>
<keyword evidence="3" id="KW-1185">Reference proteome</keyword>
<dbReference type="InterPro" id="IPR011042">
    <property type="entry name" value="6-blade_b-propeller_TolB-like"/>
</dbReference>
<keyword evidence="1" id="KW-0732">Signal</keyword>
<dbReference type="Proteomes" id="UP000677244">
    <property type="component" value="Unassembled WGS sequence"/>
</dbReference>
<dbReference type="EMBL" id="JAGHKO010000024">
    <property type="protein sequence ID" value="MBO9205352.1"/>
    <property type="molecule type" value="Genomic_DNA"/>
</dbReference>
<name>A0ABS3Z5C8_9BACT</name>
<feature type="signal peptide" evidence="1">
    <location>
        <begin position="1"/>
        <end position="20"/>
    </location>
</feature>
<evidence type="ECO:0000313" key="3">
    <source>
        <dbReference type="Proteomes" id="UP000677244"/>
    </source>
</evidence>
<accession>A0ABS3Z5C8</accession>
<dbReference type="RefSeq" id="WP_209144845.1">
    <property type="nucleotide sequence ID" value="NZ_JAGHKO010000024.1"/>
</dbReference>
<dbReference type="Gene3D" id="2.120.10.30">
    <property type="entry name" value="TolB, C-terminal domain"/>
    <property type="match status" value="1"/>
</dbReference>
<dbReference type="SUPFAM" id="SSF63829">
    <property type="entry name" value="Calcium-dependent phosphotriesterase"/>
    <property type="match status" value="1"/>
</dbReference>
<proteinExistence type="predicted"/>
<evidence type="ECO:0000313" key="2">
    <source>
        <dbReference type="EMBL" id="MBO9205352.1"/>
    </source>
</evidence>
<sequence length="269" mass="29864">MKKSAIAVFMLMFLATIAFSQEHQLVKKWETDTLLKVPESVLYDAENKILYVTNIDGQPWEKDNKGSVGKVGLDGKIIAVDWVSGFNAPKGMGLYKNNLYVADVDKVGVIDTKKGVLTQTIPVTGAEGLNDLTVDKKGVIYVSDSKTKKVHRIENGQVTTWLENLKGPNGVFIEGNDLYLLDAGSLNKVEKDKSLTKLADGLEHVTGKDYIVSCWIGTVYYVKGDGTKQMLLDTREQKSNTADIGYDAKNRIVYIPTFFKNKIVAYELK</sequence>
<protein>
    <submittedName>
        <fullName evidence="2">SMP-30/gluconolactonase/LRE family protein</fullName>
    </submittedName>
</protein>
<evidence type="ECO:0000256" key="1">
    <source>
        <dbReference type="SAM" id="SignalP"/>
    </source>
</evidence>
<feature type="chain" id="PRO_5045050585" evidence="1">
    <location>
        <begin position="21"/>
        <end position="269"/>
    </location>
</feature>
<comment type="caution">
    <text evidence="2">The sequence shown here is derived from an EMBL/GenBank/DDBJ whole genome shotgun (WGS) entry which is preliminary data.</text>
</comment>
<gene>
    <name evidence="2" type="ORF">J7I42_34000</name>
</gene>